<reference evidence="4" key="1">
    <citation type="submission" date="2016-10" db="EMBL/GenBank/DDBJ databases">
        <authorList>
            <person name="Varghese N."/>
            <person name="Submissions S."/>
        </authorList>
    </citation>
    <scope>NUCLEOTIDE SEQUENCE [LARGE SCALE GENOMIC DNA]</scope>
    <source>
        <strain evidence="4">DSM 46838</strain>
    </source>
</reference>
<keyword evidence="4" id="KW-1185">Reference proteome</keyword>
<accession>A0A1I2G9W5</accession>
<evidence type="ECO:0000313" key="4">
    <source>
        <dbReference type="Proteomes" id="UP000198589"/>
    </source>
</evidence>
<dbReference type="RefSeq" id="WP_092199045.1">
    <property type="nucleotide sequence ID" value="NZ_FOND01000009.1"/>
</dbReference>
<dbReference type="PANTHER" id="PTHR48090:SF7">
    <property type="entry name" value="RFBJ PROTEIN"/>
    <property type="match status" value="1"/>
</dbReference>
<feature type="domain" description="Glycosyltransferase 2-like" evidence="2">
    <location>
        <begin position="12"/>
        <end position="157"/>
    </location>
</feature>
<evidence type="ECO:0000256" key="1">
    <source>
        <dbReference type="ARBA" id="ARBA00006739"/>
    </source>
</evidence>
<dbReference type="Proteomes" id="UP000198589">
    <property type="component" value="Unassembled WGS sequence"/>
</dbReference>
<comment type="similarity">
    <text evidence="1">Belongs to the glycosyltransferase 2 family.</text>
</comment>
<dbReference type="CDD" id="cd04179">
    <property type="entry name" value="DPM_DPG-synthase_like"/>
    <property type="match status" value="1"/>
</dbReference>
<protein>
    <submittedName>
        <fullName evidence="3">Glycosyl transferase family 2</fullName>
    </submittedName>
</protein>
<dbReference type="GO" id="GO:0016740">
    <property type="term" value="F:transferase activity"/>
    <property type="evidence" value="ECO:0007669"/>
    <property type="project" value="UniProtKB-KW"/>
</dbReference>
<name>A0A1I2G9W5_9ACTN</name>
<organism evidence="3 4">
    <name type="scientific">Blastococcus tunisiensis</name>
    <dbReference type="NCBI Taxonomy" id="1798228"/>
    <lineage>
        <taxon>Bacteria</taxon>
        <taxon>Bacillati</taxon>
        <taxon>Actinomycetota</taxon>
        <taxon>Actinomycetes</taxon>
        <taxon>Geodermatophilales</taxon>
        <taxon>Geodermatophilaceae</taxon>
        <taxon>Blastococcus</taxon>
    </lineage>
</organism>
<dbReference type="SUPFAM" id="SSF53448">
    <property type="entry name" value="Nucleotide-diphospho-sugar transferases"/>
    <property type="match status" value="1"/>
</dbReference>
<evidence type="ECO:0000259" key="2">
    <source>
        <dbReference type="Pfam" id="PF00535"/>
    </source>
</evidence>
<gene>
    <name evidence="3" type="ORF">SAMN05216574_10966</name>
</gene>
<dbReference type="STRING" id="1798228.SAMN05216574_10966"/>
<proteinExistence type="inferred from homology"/>
<dbReference type="PANTHER" id="PTHR48090">
    <property type="entry name" value="UNDECAPRENYL-PHOSPHATE 4-DEOXY-4-FORMAMIDO-L-ARABINOSE TRANSFERASE-RELATED"/>
    <property type="match status" value="1"/>
</dbReference>
<dbReference type="OrthoDB" id="9797819at2"/>
<sequence>MTTSEGSAPVDVVLPCLDEAASLPWVLSRLPAGYRAIVADNGSTDGSAEVAAAHGATVVPVPQRGFGAAAHAGLEAATADVVCFCDADGSMDPAQLPRVADPVSAGAADLVLGRRRPVRGAWPLHARVANLALARMLRRRTGLRLHDLGPMRAGRRQELLGLGLTDRRFGYPLEMVTRASDAGWRVREVDVDYGLRTEGSRSKVTGTVRGTVRTIRDMRGVLAR</sequence>
<keyword evidence="3" id="KW-0808">Transferase</keyword>
<dbReference type="AlphaFoldDB" id="A0A1I2G9W5"/>
<dbReference type="Pfam" id="PF00535">
    <property type="entry name" value="Glycos_transf_2"/>
    <property type="match status" value="1"/>
</dbReference>
<dbReference type="InterPro" id="IPR029044">
    <property type="entry name" value="Nucleotide-diphossugar_trans"/>
</dbReference>
<dbReference type="Gene3D" id="3.90.550.10">
    <property type="entry name" value="Spore Coat Polysaccharide Biosynthesis Protein SpsA, Chain A"/>
    <property type="match status" value="1"/>
</dbReference>
<dbReference type="InterPro" id="IPR001173">
    <property type="entry name" value="Glyco_trans_2-like"/>
</dbReference>
<evidence type="ECO:0000313" key="3">
    <source>
        <dbReference type="EMBL" id="SFF13441.1"/>
    </source>
</evidence>
<dbReference type="InterPro" id="IPR050256">
    <property type="entry name" value="Glycosyltransferase_2"/>
</dbReference>
<dbReference type="EMBL" id="FOND01000009">
    <property type="protein sequence ID" value="SFF13441.1"/>
    <property type="molecule type" value="Genomic_DNA"/>
</dbReference>